<keyword evidence="5" id="KW-1185">Reference proteome</keyword>
<dbReference type="EMBL" id="CP054614">
    <property type="protein sequence ID" value="QKS55852.1"/>
    <property type="molecule type" value="Genomic_DNA"/>
</dbReference>
<dbReference type="Pfam" id="PF12677">
    <property type="entry name" value="DUF3797"/>
    <property type="match status" value="1"/>
</dbReference>
<feature type="domain" description="DUF3797" evidence="1">
    <location>
        <begin position="1"/>
        <end position="48"/>
    </location>
</feature>
<dbReference type="Proteomes" id="UP000247790">
    <property type="component" value="Unassembled WGS sequence"/>
</dbReference>
<reference evidence="3 5" key="2">
    <citation type="submission" date="2020-06" db="EMBL/GenBank/DDBJ databases">
        <title>Complete genome of Paenibacillus barcinonensis KACC11450.</title>
        <authorList>
            <person name="Kim M."/>
            <person name="Park Y.-J."/>
            <person name="Shin J.-H."/>
        </authorList>
    </citation>
    <scope>NUCLEOTIDE SEQUENCE [LARGE SCALE GENOMIC DNA]</scope>
    <source>
        <strain evidence="3 5">KACC11450</strain>
    </source>
</reference>
<dbReference type="Proteomes" id="UP000509327">
    <property type="component" value="Chromosome"/>
</dbReference>
<dbReference type="RefSeq" id="WP_110894528.1">
    <property type="nucleotide sequence ID" value="NZ_CP054614.1"/>
</dbReference>
<evidence type="ECO:0000313" key="3">
    <source>
        <dbReference type="EMBL" id="QKS55852.1"/>
    </source>
</evidence>
<name>A0A2V4WH30_PAEBA</name>
<dbReference type="InterPro" id="IPR024256">
    <property type="entry name" value="DUF3797"/>
</dbReference>
<sequence>MNLLKAAELIDKYSNCKVCGNDKVGNGEGVLNIDDNTFFRSCKCGWKIEIDTDK</sequence>
<evidence type="ECO:0000313" key="5">
    <source>
        <dbReference type="Proteomes" id="UP000509327"/>
    </source>
</evidence>
<dbReference type="OrthoDB" id="2658806at2"/>
<protein>
    <submittedName>
        <fullName evidence="3">DUF3797 domain-containing protein</fullName>
    </submittedName>
    <submittedName>
        <fullName evidence="2">Uncharacterized protein DUF3797</fullName>
    </submittedName>
</protein>
<dbReference type="EMBL" id="QJSW01000002">
    <property type="protein sequence ID" value="PYE51460.1"/>
    <property type="molecule type" value="Genomic_DNA"/>
</dbReference>
<proteinExistence type="predicted"/>
<organism evidence="2 4">
    <name type="scientific">Paenibacillus barcinonensis</name>
    <dbReference type="NCBI Taxonomy" id="198119"/>
    <lineage>
        <taxon>Bacteria</taxon>
        <taxon>Bacillati</taxon>
        <taxon>Bacillota</taxon>
        <taxon>Bacilli</taxon>
        <taxon>Bacillales</taxon>
        <taxon>Paenibacillaceae</taxon>
        <taxon>Paenibacillus</taxon>
    </lineage>
</organism>
<reference evidence="2 4" key="1">
    <citation type="submission" date="2018-06" db="EMBL/GenBank/DDBJ databases">
        <title>Genomic Encyclopedia of Type Strains, Phase III (KMG-III): the genomes of soil and plant-associated and newly described type strains.</title>
        <authorList>
            <person name="Whitman W."/>
        </authorList>
    </citation>
    <scope>NUCLEOTIDE SEQUENCE [LARGE SCALE GENOMIC DNA]</scope>
    <source>
        <strain evidence="2 4">CECT 7022</strain>
    </source>
</reference>
<dbReference type="AlphaFoldDB" id="A0A2V4WH30"/>
<evidence type="ECO:0000259" key="1">
    <source>
        <dbReference type="Pfam" id="PF12677"/>
    </source>
</evidence>
<gene>
    <name evidence="2" type="ORF">DFQ00_102254</name>
    <name evidence="3" type="ORF">HUB98_05575</name>
</gene>
<evidence type="ECO:0000313" key="2">
    <source>
        <dbReference type="EMBL" id="PYE51460.1"/>
    </source>
</evidence>
<evidence type="ECO:0000313" key="4">
    <source>
        <dbReference type="Proteomes" id="UP000247790"/>
    </source>
</evidence>
<accession>A0A2V4WH30</accession>